<accession>A0A3G2HWE3</accession>
<comment type="subcellular location">
    <subcellularLocation>
        <location evidence="1">Cell membrane</location>
        <topology evidence="1">Multi-pass membrane protein</topology>
    </subcellularLocation>
</comment>
<reference evidence="10 11" key="1">
    <citation type="submission" date="2018-09" db="EMBL/GenBank/DDBJ databases">
        <title>Complete genome sequence of the hydrocarbonoclastic bacterium Alcaligenes aquatilis QD168, isolated from a crude-oil polluted marine sediment of Central Chile.</title>
        <authorList>
            <person name="Duran R.E."/>
            <person name="Barra B."/>
            <person name="Salva-Serra F."/>
            <person name="Mendez V."/>
            <person name="Moore E.R.B."/>
            <person name="Seeger M."/>
        </authorList>
    </citation>
    <scope>NUCLEOTIDE SEQUENCE [LARGE SCALE GENOMIC DNA]</scope>
    <source>
        <strain evidence="10 11">QD168</strain>
    </source>
</reference>
<feature type="transmembrane region" description="Helical" evidence="8">
    <location>
        <begin position="304"/>
        <end position="322"/>
    </location>
</feature>
<proteinExistence type="predicted"/>
<keyword evidence="5 8" id="KW-0812">Transmembrane</keyword>
<dbReference type="PANTHER" id="PTHR33908:SF9">
    <property type="entry name" value="BLL5595 PROTEIN"/>
    <property type="match status" value="1"/>
</dbReference>
<evidence type="ECO:0000256" key="2">
    <source>
        <dbReference type="ARBA" id="ARBA00022475"/>
    </source>
</evidence>
<keyword evidence="6 8" id="KW-1133">Transmembrane helix</keyword>
<evidence type="ECO:0000256" key="4">
    <source>
        <dbReference type="ARBA" id="ARBA00022679"/>
    </source>
</evidence>
<evidence type="ECO:0000256" key="6">
    <source>
        <dbReference type="ARBA" id="ARBA00022989"/>
    </source>
</evidence>
<keyword evidence="7 8" id="KW-0472">Membrane</keyword>
<feature type="transmembrane region" description="Helical" evidence="8">
    <location>
        <begin position="160"/>
        <end position="188"/>
    </location>
</feature>
<name>A0A3G2HWE3_9BURK</name>
<dbReference type="GO" id="GO:0016763">
    <property type="term" value="F:pentosyltransferase activity"/>
    <property type="evidence" value="ECO:0007669"/>
    <property type="project" value="TreeGrafter"/>
</dbReference>
<evidence type="ECO:0000259" key="9">
    <source>
        <dbReference type="Pfam" id="PF13231"/>
    </source>
</evidence>
<feature type="transmembrane region" description="Helical" evidence="8">
    <location>
        <begin position="80"/>
        <end position="99"/>
    </location>
</feature>
<dbReference type="Pfam" id="PF13231">
    <property type="entry name" value="PMT_2"/>
    <property type="match status" value="1"/>
</dbReference>
<keyword evidence="2" id="KW-1003">Cell membrane</keyword>
<organism evidence="10 11">
    <name type="scientific">Alcaligenes aquatilis</name>
    <dbReference type="NCBI Taxonomy" id="323284"/>
    <lineage>
        <taxon>Bacteria</taxon>
        <taxon>Pseudomonadati</taxon>
        <taxon>Pseudomonadota</taxon>
        <taxon>Betaproteobacteria</taxon>
        <taxon>Burkholderiales</taxon>
        <taxon>Alcaligenaceae</taxon>
        <taxon>Alcaligenes</taxon>
    </lineage>
</organism>
<evidence type="ECO:0000256" key="5">
    <source>
        <dbReference type="ARBA" id="ARBA00022692"/>
    </source>
</evidence>
<dbReference type="InterPro" id="IPR038731">
    <property type="entry name" value="RgtA/B/C-like"/>
</dbReference>
<evidence type="ECO:0000256" key="1">
    <source>
        <dbReference type="ARBA" id="ARBA00004651"/>
    </source>
</evidence>
<evidence type="ECO:0000256" key="3">
    <source>
        <dbReference type="ARBA" id="ARBA00022676"/>
    </source>
</evidence>
<dbReference type="GO" id="GO:0005886">
    <property type="term" value="C:plasma membrane"/>
    <property type="evidence" value="ECO:0007669"/>
    <property type="project" value="UniProtKB-SubCell"/>
</dbReference>
<keyword evidence="3" id="KW-0328">Glycosyltransferase</keyword>
<evidence type="ECO:0000313" key="10">
    <source>
        <dbReference type="EMBL" id="AYN21373.1"/>
    </source>
</evidence>
<feature type="transmembrane region" description="Helical" evidence="8">
    <location>
        <begin position="111"/>
        <end position="130"/>
    </location>
</feature>
<dbReference type="AlphaFoldDB" id="A0A3G2HWE3"/>
<feature type="transmembrane region" description="Helical" evidence="8">
    <location>
        <begin position="328"/>
        <end position="346"/>
    </location>
</feature>
<dbReference type="Proteomes" id="UP000268070">
    <property type="component" value="Chromosome"/>
</dbReference>
<dbReference type="GO" id="GO:0009103">
    <property type="term" value="P:lipopolysaccharide biosynthetic process"/>
    <property type="evidence" value="ECO:0007669"/>
    <property type="project" value="UniProtKB-ARBA"/>
</dbReference>
<feature type="transmembrane region" description="Helical" evidence="8">
    <location>
        <begin position="358"/>
        <end position="376"/>
    </location>
</feature>
<feature type="transmembrane region" description="Helical" evidence="8">
    <location>
        <begin position="18"/>
        <end position="36"/>
    </location>
</feature>
<sequence length="523" mass="59015">MIAQTLASTRADTYQRYVLLYLLFMVLLWSVLMAISHKAPDLDGMEELVWSASFELGYLKHPPFPSWVMAALTNMFGRPAWLTFAAGMTASVLGLWFIWKLACEFLNPERALMILLISSVSIYFSLRGTIFNHNTAQLWSVTAATWFFYRASRDQKPADWLWLGAVAALSTVTKYSAVILFTAFFLYFLRSGMWRQRQTWVGVGLALLAYVLVLSPHLYWLVKHDFAPFRYMDGSLETHTRWQAYKELLAFSLDQLGRLSPMIVAMIALGIWNHRDKKKRAQSDTALQDKQRYADAISRSDKQFVLWVGLTPMISTVLISAIMGTRLVASWATTFFVLYGFFALWILHGQDKIQLRRIAIIVIVLQILLASGYALARGPLAWHTGRDSRSTFPGPEVSAQMQAIWKEHMPGIPLKVVVADTWLGGNIAVHAGQDVMVFIDADPAASPWLKLPQDLQCGALIVYSIQTRGKPPQSLLELYEQAPIKGLAEQRWSSERSPMIDLNWAILPAQRSCPFTATAGHDG</sequence>
<dbReference type="KEGG" id="aaqu:D3M96_13060"/>
<keyword evidence="4" id="KW-0808">Transferase</keyword>
<protein>
    <recommendedName>
        <fullName evidence="9">Glycosyltransferase RgtA/B/C/D-like domain-containing protein</fullName>
    </recommendedName>
</protein>
<dbReference type="InterPro" id="IPR050297">
    <property type="entry name" value="LipidA_mod_glycosyltrf_83"/>
</dbReference>
<feature type="transmembrane region" description="Helical" evidence="8">
    <location>
        <begin position="255"/>
        <end position="272"/>
    </location>
</feature>
<feature type="transmembrane region" description="Helical" evidence="8">
    <location>
        <begin position="200"/>
        <end position="222"/>
    </location>
</feature>
<dbReference type="OrthoDB" id="8933800at2"/>
<dbReference type="EMBL" id="CP032153">
    <property type="protein sequence ID" value="AYN21373.1"/>
    <property type="molecule type" value="Genomic_DNA"/>
</dbReference>
<feature type="domain" description="Glycosyltransferase RgtA/B/C/D-like" evidence="9">
    <location>
        <begin position="60"/>
        <end position="220"/>
    </location>
</feature>
<dbReference type="PANTHER" id="PTHR33908">
    <property type="entry name" value="MANNOSYLTRANSFERASE YKCB-RELATED"/>
    <property type="match status" value="1"/>
</dbReference>
<evidence type="ECO:0000256" key="7">
    <source>
        <dbReference type="ARBA" id="ARBA00023136"/>
    </source>
</evidence>
<gene>
    <name evidence="10" type="ORF">D3M96_13060</name>
</gene>
<evidence type="ECO:0000313" key="11">
    <source>
        <dbReference type="Proteomes" id="UP000268070"/>
    </source>
</evidence>
<dbReference type="RefSeq" id="WP_121739169.1">
    <property type="nucleotide sequence ID" value="NZ_CP032153.1"/>
</dbReference>
<evidence type="ECO:0000256" key="8">
    <source>
        <dbReference type="SAM" id="Phobius"/>
    </source>
</evidence>